<dbReference type="SUPFAM" id="SSF55797">
    <property type="entry name" value="PR-1-like"/>
    <property type="match status" value="1"/>
</dbReference>
<feature type="signal peptide" evidence="1">
    <location>
        <begin position="1"/>
        <end position="18"/>
    </location>
</feature>
<evidence type="ECO:0000313" key="2">
    <source>
        <dbReference type="Proteomes" id="UP000887574"/>
    </source>
</evidence>
<proteinExistence type="predicted"/>
<dbReference type="Gene3D" id="3.40.33.10">
    <property type="entry name" value="CAP"/>
    <property type="match status" value="1"/>
</dbReference>
<evidence type="ECO:0000256" key="1">
    <source>
        <dbReference type="SAM" id="SignalP"/>
    </source>
</evidence>
<name>A0A915D5B9_9BILA</name>
<dbReference type="WBParaSite" id="jg15546">
    <property type="protein sequence ID" value="jg15546"/>
    <property type="gene ID" value="jg15546"/>
</dbReference>
<accession>A0A915D5B9</accession>
<reference evidence="3" key="1">
    <citation type="submission" date="2022-11" db="UniProtKB">
        <authorList>
            <consortium name="WormBaseParasite"/>
        </authorList>
    </citation>
    <scope>IDENTIFICATION</scope>
</reference>
<keyword evidence="1" id="KW-0732">Signal</keyword>
<dbReference type="AlphaFoldDB" id="A0A915D5B9"/>
<organism evidence="2 3">
    <name type="scientific">Ditylenchus dipsaci</name>
    <dbReference type="NCBI Taxonomy" id="166011"/>
    <lineage>
        <taxon>Eukaryota</taxon>
        <taxon>Metazoa</taxon>
        <taxon>Ecdysozoa</taxon>
        <taxon>Nematoda</taxon>
        <taxon>Chromadorea</taxon>
        <taxon>Rhabditida</taxon>
        <taxon>Tylenchina</taxon>
        <taxon>Tylenchomorpha</taxon>
        <taxon>Sphaerularioidea</taxon>
        <taxon>Anguinidae</taxon>
        <taxon>Anguininae</taxon>
        <taxon>Ditylenchus</taxon>
    </lineage>
</organism>
<evidence type="ECO:0000313" key="3">
    <source>
        <dbReference type="WBParaSite" id="jg15546"/>
    </source>
</evidence>
<sequence length="83" mass="9120">MLLFILVASKYVIEGVSGLTAAQQSIAVDSHNSYRSQLAKGQSVDNINVTMPQGKNIYQLIYNQTLEDSAQLWLTIVLGNTPH</sequence>
<keyword evidence="2" id="KW-1185">Reference proteome</keyword>
<feature type="chain" id="PRO_5038008403" evidence="1">
    <location>
        <begin position="19"/>
        <end position="83"/>
    </location>
</feature>
<dbReference type="InterPro" id="IPR035940">
    <property type="entry name" value="CAP_sf"/>
</dbReference>
<protein>
    <submittedName>
        <fullName evidence="3">Uncharacterized protein</fullName>
    </submittedName>
</protein>
<dbReference type="Proteomes" id="UP000887574">
    <property type="component" value="Unplaced"/>
</dbReference>